<accession>A0AAV4P471</accession>
<comment type="caution">
    <text evidence="1">The sequence shown here is derived from an EMBL/GenBank/DDBJ whole genome shotgun (WGS) entry which is preliminary data.</text>
</comment>
<dbReference type="Proteomes" id="UP001054945">
    <property type="component" value="Unassembled WGS sequence"/>
</dbReference>
<evidence type="ECO:0000313" key="2">
    <source>
        <dbReference type="Proteomes" id="UP001054945"/>
    </source>
</evidence>
<organism evidence="1 2">
    <name type="scientific">Caerostris extrusa</name>
    <name type="common">Bark spider</name>
    <name type="synonym">Caerostris bankana</name>
    <dbReference type="NCBI Taxonomy" id="172846"/>
    <lineage>
        <taxon>Eukaryota</taxon>
        <taxon>Metazoa</taxon>
        <taxon>Ecdysozoa</taxon>
        <taxon>Arthropoda</taxon>
        <taxon>Chelicerata</taxon>
        <taxon>Arachnida</taxon>
        <taxon>Araneae</taxon>
        <taxon>Araneomorphae</taxon>
        <taxon>Entelegynae</taxon>
        <taxon>Araneoidea</taxon>
        <taxon>Araneidae</taxon>
        <taxon>Caerostris</taxon>
    </lineage>
</organism>
<protein>
    <submittedName>
        <fullName evidence="1">Uncharacterized protein</fullName>
    </submittedName>
</protein>
<keyword evidence="2" id="KW-1185">Reference proteome</keyword>
<gene>
    <name evidence="1" type="ORF">CEXT_599331</name>
</gene>
<dbReference type="AlphaFoldDB" id="A0AAV4P471"/>
<proteinExistence type="predicted"/>
<evidence type="ECO:0000313" key="1">
    <source>
        <dbReference type="EMBL" id="GIX91990.1"/>
    </source>
</evidence>
<name>A0AAV4P471_CAEEX</name>
<sequence>MARDTLHYPPFLESTSYRPERVFRDRHCSLLRIGHLGEDAPLPTGQLTSRHIVDGSHNTHPLLLRRHHPDRKRVSRQALLTLEDWSLGRGCSAAHRTARFVGTDYWPDSREIGGALSIRIWFRCEGIVAN</sequence>
<reference evidence="1 2" key="1">
    <citation type="submission" date="2021-06" db="EMBL/GenBank/DDBJ databases">
        <title>Caerostris extrusa draft genome.</title>
        <authorList>
            <person name="Kono N."/>
            <person name="Arakawa K."/>
        </authorList>
    </citation>
    <scope>NUCLEOTIDE SEQUENCE [LARGE SCALE GENOMIC DNA]</scope>
</reference>
<dbReference type="EMBL" id="BPLR01021644">
    <property type="protein sequence ID" value="GIX91990.1"/>
    <property type="molecule type" value="Genomic_DNA"/>
</dbReference>